<sequence length="476" mass="52542">MSCFTRFCVLIAFLVAASEAKDHKRSAQEEPILAALRNLMEAERSPISSSADASLAASGRQLATPSQKVIYYSTNYNLDFNAAKAYCESRGTSIATFEDLEAAYQDGYQKCGCGWAANGVSYLVMQEAKDGCLFSIGVVKCSWQSKWDVFCHYPTPIFLSKDQSGDYKLTLAQARKNCEDKGTTLATFEDLKTAYSLGYEACSCGWADNGLAYVVMQKPTQGCLTSIGVIKCSWQSTWNAFCKELERYPISLPACTSPVASGGKLATASQKVIYYSTNYTLGYYEAWAYCESKGTSIATIDDLKAALHDGYQKCGCGWVSNGISYQVIQEAKDGCLSSIGVVKCSSESKWDVFCKHPIPVFLSKDQNGNYMMSLAKARKHCENKGTSLASLEDLTTAYSLGYQVCSCGWVDNGSAYVVMQSPAEGCMMSIGVIKCSWQSTWNAFCKLCIYIPLHILDIYLYTYPYIRYVFIYLSIY</sequence>
<proteinExistence type="predicted"/>
<dbReference type="SMART" id="SM00445">
    <property type="entry name" value="LINK"/>
    <property type="match status" value="4"/>
</dbReference>
<dbReference type="AlphaFoldDB" id="A0ABD3UUB9"/>
<accession>A0ABD3UUB9</accession>
<name>A0ABD3UUB9_SINWO</name>
<dbReference type="GO" id="GO:0005576">
    <property type="term" value="C:extracellular region"/>
    <property type="evidence" value="ECO:0007669"/>
    <property type="project" value="UniProtKB-SubCell"/>
</dbReference>
<dbReference type="InterPro" id="IPR050691">
    <property type="entry name" value="Hyaluronan_bind_Proteoglycan"/>
</dbReference>
<keyword evidence="2" id="KW-0964">Secreted</keyword>
<dbReference type="EMBL" id="JBJQND010000015">
    <property type="protein sequence ID" value="KAL3853069.1"/>
    <property type="molecule type" value="Genomic_DNA"/>
</dbReference>
<feature type="domain" description="Link" evidence="6">
    <location>
        <begin position="156"/>
        <end position="244"/>
    </location>
</feature>
<organism evidence="7 8">
    <name type="scientific">Sinanodonta woodiana</name>
    <name type="common">Chinese pond mussel</name>
    <name type="synonym">Anodonta woodiana</name>
    <dbReference type="NCBI Taxonomy" id="1069815"/>
    <lineage>
        <taxon>Eukaryota</taxon>
        <taxon>Metazoa</taxon>
        <taxon>Spiralia</taxon>
        <taxon>Lophotrochozoa</taxon>
        <taxon>Mollusca</taxon>
        <taxon>Bivalvia</taxon>
        <taxon>Autobranchia</taxon>
        <taxon>Heteroconchia</taxon>
        <taxon>Palaeoheterodonta</taxon>
        <taxon>Unionida</taxon>
        <taxon>Unionoidea</taxon>
        <taxon>Unionidae</taxon>
        <taxon>Unioninae</taxon>
        <taxon>Sinanodonta</taxon>
    </lineage>
</organism>
<keyword evidence="5" id="KW-0732">Signal</keyword>
<protein>
    <recommendedName>
        <fullName evidence="6">Link domain-containing protein</fullName>
    </recommendedName>
</protein>
<dbReference type="InterPro" id="IPR000538">
    <property type="entry name" value="Link_dom"/>
</dbReference>
<evidence type="ECO:0000256" key="2">
    <source>
        <dbReference type="ARBA" id="ARBA00022525"/>
    </source>
</evidence>
<dbReference type="InterPro" id="IPR016187">
    <property type="entry name" value="CTDL_fold"/>
</dbReference>
<dbReference type="PROSITE" id="PS50963">
    <property type="entry name" value="LINK_2"/>
    <property type="match status" value="4"/>
</dbReference>
<dbReference type="SUPFAM" id="SSF56436">
    <property type="entry name" value="C-type lectin-like"/>
    <property type="match status" value="4"/>
</dbReference>
<feature type="signal peptide" evidence="5">
    <location>
        <begin position="1"/>
        <end position="20"/>
    </location>
</feature>
<dbReference type="InterPro" id="IPR016186">
    <property type="entry name" value="C-type_lectin-like/link_sf"/>
</dbReference>
<evidence type="ECO:0000256" key="4">
    <source>
        <dbReference type="ARBA" id="ARBA00023157"/>
    </source>
</evidence>
<feature type="chain" id="PRO_5044751091" description="Link domain-containing protein" evidence="5">
    <location>
        <begin position="21"/>
        <end position="476"/>
    </location>
</feature>
<evidence type="ECO:0000256" key="1">
    <source>
        <dbReference type="ARBA" id="ARBA00004613"/>
    </source>
</evidence>
<evidence type="ECO:0000256" key="3">
    <source>
        <dbReference type="ARBA" id="ARBA00022737"/>
    </source>
</evidence>
<evidence type="ECO:0000256" key="5">
    <source>
        <dbReference type="SAM" id="SignalP"/>
    </source>
</evidence>
<reference evidence="7 8" key="1">
    <citation type="submission" date="2024-11" db="EMBL/GenBank/DDBJ databases">
        <title>Chromosome-level genome assembly of the freshwater bivalve Anodonta woodiana.</title>
        <authorList>
            <person name="Chen X."/>
        </authorList>
    </citation>
    <scope>NUCLEOTIDE SEQUENCE [LARGE SCALE GENOMIC DNA]</scope>
    <source>
        <strain evidence="7">MN2024</strain>
        <tissue evidence="7">Gills</tissue>
    </source>
</reference>
<comment type="subcellular location">
    <subcellularLocation>
        <location evidence="1">Secreted</location>
    </subcellularLocation>
</comment>
<dbReference type="Gene3D" id="3.10.100.10">
    <property type="entry name" value="Mannose-Binding Protein A, subunit A"/>
    <property type="match status" value="4"/>
</dbReference>
<keyword evidence="8" id="KW-1185">Reference proteome</keyword>
<dbReference type="Proteomes" id="UP001634394">
    <property type="component" value="Unassembled WGS sequence"/>
</dbReference>
<keyword evidence="3" id="KW-0677">Repeat</keyword>
<dbReference type="PANTHER" id="PTHR22804:SF54">
    <property type="match status" value="1"/>
</dbReference>
<evidence type="ECO:0000313" key="8">
    <source>
        <dbReference type="Proteomes" id="UP001634394"/>
    </source>
</evidence>
<dbReference type="PANTHER" id="PTHR22804">
    <property type="entry name" value="AGGRECAN/VERSICAN PROTEOGLYCAN"/>
    <property type="match status" value="1"/>
</dbReference>
<keyword evidence="4" id="KW-1015">Disulfide bond</keyword>
<dbReference type="Pfam" id="PF00193">
    <property type="entry name" value="Xlink"/>
    <property type="match status" value="4"/>
</dbReference>
<evidence type="ECO:0000259" key="6">
    <source>
        <dbReference type="PROSITE" id="PS50963"/>
    </source>
</evidence>
<feature type="domain" description="Link" evidence="6">
    <location>
        <begin position="268"/>
        <end position="356"/>
    </location>
</feature>
<feature type="domain" description="Link" evidence="6">
    <location>
        <begin position="65"/>
        <end position="153"/>
    </location>
</feature>
<gene>
    <name evidence="7" type="ORF">ACJMK2_016649</name>
</gene>
<evidence type="ECO:0000313" key="7">
    <source>
        <dbReference type="EMBL" id="KAL3853069.1"/>
    </source>
</evidence>
<feature type="domain" description="Link" evidence="6">
    <location>
        <begin position="359"/>
        <end position="447"/>
    </location>
</feature>
<comment type="caution">
    <text evidence="7">The sequence shown here is derived from an EMBL/GenBank/DDBJ whole genome shotgun (WGS) entry which is preliminary data.</text>
</comment>